<comment type="subcellular location">
    <subcellularLocation>
        <location evidence="1">Secreted</location>
    </subcellularLocation>
</comment>
<reference evidence="6" key="1">
    <citation type="submission" date="2021-10" db="EMBL/GenBank/DDBJ databases">
        <title>Tropical sea cucumber genome reveals ecological adaptation and Cuvierian tubules defense mechanism.</title>
        <authorList>
            <person name="Chen T."/>
        </authorList>
    </citation>
    <scope>NUCLEOTIDE SEQUENCE</scope>
    <source>
        <strain evidence="6">Nanhai2018</strain>
        <tissue evidence="6">Muscle</tissue>
    </source>
</reference>
<gene>
    <name evidence="6" type="ORF">HOLleu_07877</name>
</gene>
<keyword evidence="5" id="KW-0732">Signal</keyword>
<evidence type="ECO:0000313" key="7">
    <source>
        <dbReference type="Proteomes" id="UP001152320"/>
    </source>
</evidence>
<keyword evidence="4" id="KW-1015">Disulfide bond</keyword>
<sequence length="94" mass="10545">MNTFLVCLLSTILLSGVVLGAPTFDFGDDANYDAILDERMRRSYHKINECLHDCLFCAKHSKKFNIRACMDQCGGKVTGNEQTWAACSMFTGRK</sequence>
<accession>A0A9Q1HFW9</accession>
<dbReference type="GO" id="GO:0007218">
    <property type="term" value="P:neuropeptide signaling pathway"/>
    <property type="evidence" value="ECO:0007669"/>
    <property type="project" value="InterPro"/>
</dbReference>
<keyword evidence="7" id="KW-1185">Reference proteome</keyword>
<evidence type="ECO:0000313" key="6">
    <source>
        <dbReference type="EMBL" id="KAJ8044969.1"/>
    </source>
</evidence>
<dbReference type="InterPro" id="IPR006024">
    <property type="entry name" value="Opioid_neupept"/>
</dbReference>
<evidence type="ECO:0000256" key="2">
    <source>
        <dbReference type="ARBA" id="ARBA00008543"/>
    </source>
</evidence>
<proteinExistence type="inferred from homology"/>
<evidence type="ECO:0000256" key="4">
    <source>
        <dbReference type="ARBA" id="ARBA00023157"/>
    </source>
</evidence>
<evidence type="ECO:0000256" key="1">
    <source>
        <dbReference type="ARBA" id="ARBA00004613"/>
    </source>
</evidence>
<protein>
    <submittedName>
        <fullName evidence="6">Uncharacterized protein</fullName>
    </submittedName>
</protein>
<name>A0A9Q1HFW9_HOLLE</name>
<keyword evidence="3" id="KW-0964">Secreted</keyword>
<feature type="chain" id="PRO_5040125147" evidence="5">
    <location>
        <begin position="21"/>
        <end position="94"/>
    </location>
</feature>
<evidence type="ECO:0000256" key="3">
    <source>
        <dbReference type="ARBA" id="ARBA00022525"/>
    </source>
</evidence>
<organism evidence="6 7">
    <name type="scientific">Holothuria leucospilota</name>
    <name type="common">Black long sea cucumber</name>
    <name type="synonym">Mertensiothuria leucospilota</name>
    <dbReference type="NCBI Taxonomy" id="206669"/>
    <lineage>
        <taxon>Eukaryota</taxon>
        <taxon>Metazoa</taxon>
        <taxon>Echinodermata</taxon>
        <taxon>Eleutherozoa</taxon>
        <taxon>Echinozoa</taxon>
        <taxon>Holothuroidea</taxon>
        <taxon>Aspidochirotacea</taxon>
        <taxon>Aspidochirotida</taxon>
        <taxon>Holothuriidae</taxon>
        <taxon>Holothuria</taxon>
    </lineage>
</organism>
<dbReference type="Proteomes" id="UP001152320">
    <property type="component" value="Chromosome 3"/>
</dbReference>
<comment type="caution">
    <text evidence="6">The sequence shown here is derived from an EMBL/GenBank/DDBJ whole genome shotgun (WGS) entry which is preliminary data.</text>
</comment>
<dbReference type="Pfam" id="PF01160">
    <property type="entry name" value="Opiods_neuropep"/>
    <property type="match status" value="1"/>
</dbReference>
<dbReference type="AlphaFoldDB" id="A0A9Q1HFW9"/>
<evidence type="ECO:0000256" key="5">
    <source>
        <dbReference type="SAM" id="SignalP"/>
    </source>
</evidence>
<dbReference type="EMBL" id="JAIZAY010000003">
    <property type="protein sequence ID" value="KAJ8044969.1"/>
    <property type="molecule type" value="Genomic_DNA"/>
</dbReference>
<dbReference type="GO" id="GO:0005576">
    <property type="term" value="C:extracellular region"/>
    <property type="evidence" value="ECO:0007669"/>
    <property type="project" value="UniProtKB-SubCell"/>
</dbReference>
<feature type="signal peptide" evidence="5">
    <location>
        <begin position="1"/>
        <end position="20"/>
    </location>
</feature>
<comment type="similarity">
    <text evidence="2">Belongs to the opioid neuropeptide precursor family.</text>
</comment>